<protein>
    <recommendedName>
        <fullName evidence="7">Porin</fullName>
    </recommendedName>
</protein>
<dbReference type="EMBL" id="JAPFIT010000017">
    <property type="protein sequence ID" value="MDC5741029.1"/>
    <property type="molecule type" value="Genomic_DNA"/>
</dbReference>
<feature type="signal peptide" evidence="2">
    <location>
        <begin position="1"/>
        <end position="21"/>
    </location>
</feature>
<evidence type="ECO:0000256" key="1">
    <source>
        <dbReference type="ARBA" id="ARBA00008728"/>
    </source>
</evidence>
<dbReference type="InterPro" id="IPR018013">
    <property type="entry name" value="Channel_Tsx-like"/>
</dbReference>
<gene>
    <name evidence="4" type="ORF">AZ468_09185</name>
    <name evidence="3" type="ORF">OPW20_13190</name>
</gene>
<keyword evidence="2" id="KW-0732">Signal</keyword>
<name>A0A178JGH5_9VIBR</name>
<evidence type="ECO:0000256" key="2">
    <source>
        <dbReference type="SAM" id="SignalP"/>
    </source>
</evidence>
<evidence type="ECO:0000313" key="5">
    <source>
        <dbReference type="Proteomes" id="UP000094761"/>
    </source>
</evidence>
<dbReference type="Proteomes" id="UP001150001">
    <property type="component" value="Unassembled WGS sequence"/>
</dbReference>
<dbReference type="GeneID" id="78075864"/>
<evidence type="ECO:0000313" key="6">
    <source>
        <dbReference type="Proteomes" id="UP001150001"/>
    </source>
</evidence>
<evidence type="ECO:0000313" key="3">
    <source>
        <dbReference type="EMBL" id="MDC5741029.1"/>
    </source>
</evidence>
<dbReference type="RefSeq" id="WP_069667094.1">
    <property type="nucleotide sequence ID" value="NZ_CP180205.1"/>
</dbReference>
<dbReference type="GO" id="GO:0009279">
    <property type="term" value="C:cell outer membrane"/>
    <property type="evidence" value="ECO:0007669"/>
    <property type="project" value="InterPro"/>
</dbReference>
<evidence type="ECO:0000313" key="4">
    <source>
        <dbReference type="EMBL" id="OAN01264.1"/>
    </source>
</evidence>
<dbReference type="Pfam" id="PF03502">
    <property type="entry name" value="Channel_Tsx"/>
    <property type="match status" value="1"/>
</dbReference>
<dbReference type="OrthoDB" id="6474234at2"/>
<accession>A0A178JGH5</accession>
<feature type="chain" id="PRO_5044550760" description="Porin" evidence="2">
    <location>
        <begin position="22"/>
        <end position="273"/>
    </location>
</feature>
<dbReference type="EMBL" id="LUAX01000001">
    <property type="protein sequence ID" value="OAN01264.1"/>
    <property type="molecule type" value="Genomic_DNA"/>
</dbReference>
<proteinExistence type="inferred from homology"/>
<dbReference type="AlphaFoldDB" id="A0A178JGH5"/>
<dbReference type="SUPFAM" id="SSF111364">
    <property type="entry name" value="Tsx-like channel"/>
    <property type="match status" value="1"/>
</dbReference>
<sequence>MRKSLLALGVVAAVSAVPAQAEYLFGFGGMYMDYQDWGHGFGNDNDNNGNKISDRNQAVIGIEGGAVFDWGQIYGFYDYEGVDRAQDNRGASTKGTIHYNLTDSGISLYAQVYNTDADSGFHEQNRVLGFGYTGLKGDGWGFTPFIGVHQVNTTFADPSTGPDDKTNFSSKNSGNNGGMAGWVGYYNTDIAGQNFTFASWGEFEFARNDAYARAQSTSSANESPESWGLNGSANAMWNITKNWSTGILYRFTVNKLARKDYQDLLIYRVQYNF</sequence>
<reference evidence="4 5" key="1">
    <citation type="submission" date="2016-03" db="EMBL/GenBank/DDBJ databases">
        <title>Draft genome sequence of the Vibrio tubiashii subs. europaeus.</title>
        <authorList>
            <person name="Spinard E."/>
            <person name="Dubert J."/>
            <person name="Nelson D.R."/>
            <person name="Barja J.L."/>
        </authorList>
    </citation>
    <scope>NUCLEOTIDE SEQUENCE [LARGE SCALE GENOMIC DNA]</scope>
    <source>
        <strain evidence="5">PP-638</strain>
        <strain evidence="4">PP2-638</strain>
    </source>
</reference>
<keyword evidence="6" id="KW-1185">Reference proteome</keyword>
<comment type="caution">
    <text evidence="4">The sequence shown here is derived from an EMBL/GenBank/DDBJ whole genome shotgun (WGS) entry which is preliminary data.</text>
</comment>
<comment type="similarity">
    <text evidence="1">Belongs to the nucleoside-specific channel-forming outer membrane porin (Tsx) (TC 1.B.10) family.</text>
</comment>
<reference evidence="3" key="2">
    <citation type="submission" date="2022-11" db="EMBL/GenBank/DDBJ databases">
        <title>Role of the vibriolysin VemA secreted by the emergent pathogen Vibrio europaeus in the colonization of Manila clam mucus.</title>
        <authorList>
            <person name="Martinez C."/>
            <person name="Rodriguez S."/>
            <person name="Vences A."/>
            <person name="Barja J.L."/>
            <person name="Toranzo A.E."/>
            <person name="Dubert J."/>
        </authorList>
    </citation>
    <scope>NUCLEOTIDE SEQUENCE</scope>
    <source>
        <strain evidence="3">3454</strain>
    </source>
</reference>
<evidence type="ECO:0008006" key="7">
    <source>
        <dbReference type="Google" id="ProtNLM"/>
    </source>
</evidence>
<dbReference type="InterPro" id="IPR036777">
    <property type="entry name" value="Channel_Tsx-like_sf"/>
</dbReference>
<dbReference type="Proteomes" id="UP000094761">
    <property type="component" value="Unassembled WGS sequence"/>
</dbReference>
<organism evidence="4 5">
    <name type="scientific">Vibrio europaeus</name>
    <dbReference type="NCBI Taxonomy" id="300876"/>
    <lineage>
        <taxon>Bacteria</taxon>
        <taxon>Pseudomonadati</taxon>
        <taxon>Pseudomonadota</taxon>
        <taxon>Gammaproteobacteria</taxon>
        <taxon>Vibrionales</taxon>
        <taxon>Vibrionaceae</taxon>
        <taxon>Vibrio</taxon>
        <taxon>Vibrio oreintalis group</taxon>
    </lineage>
</organism>